<evidence type="ECO:0000313" key="5">
    <source>
        <dbReference type="EMBL" id="HGQ64839.1"/>
    </source>
</evidence>
<protein>
    <recommendedName>
        <fullName evidence="2">Probable Brix domain-containing ribosomal biogenesis protein</fullName>
    </recommendedName>
</protein>
<dbReference type="AlphaFoldDB" id="A0A7C4JKX7"/>
<reference evidence="5" key="1">
    <citation type="journal article" date="2020" name="mSystems">
        <title>Genome- and Community-Level Interaction Insights into Carbon Utilization and Element Cycling Functions of Hydrothermarchaeota in Hydrothermal Sediment.</title>
        <authorList>
            <person name="Zhou Z."/>
            <person name="Liu Y."/>
            <person name="Xu W."/>
            <person name="Pan J."/>
            <person name="Luo Z.H."/>
            <person name="Li M."/>
        </authorList>
    </citation>
    <scope>NUCLEOTIDE SEQUENCE [LARGE SCALE GENOMIC DNA]</scope>
    <source>
        <strain evidence="5">SpSt-637</strain>
        <strain evidence="4">SpSt-667</strain>
    </source>
</reference>
<dbReference type="EMBL" id="DTBD01000056">
    <property type="protein sequence ID" value="HGQ64839.1"/>
    <property type="molecule type" value="Genomic_DNA"/>
</dbReference>
<dbReference type="SUPFAM" id="SSF52954">
    <property type="entry name" value="Class II aaRS ABD-related"/>
    <property type="match status" value="1"/>
</dbReference>
<gene>
    <name evidence="5" type="ORF">ENU08_06305</name>
    <name evidence="4" type="ORF">ENU41_08265</name>
</gene>
<dbReference type="EMBL" id="DTCK01000043">
    <property type="protein sequence ID" value="HGQ36648.1"/>
    <property type="molecule type" value="Genomic_DNA"/>
</dbReference>
<organism evidence="5">
    <name type="scientific">Ignisphaera aggregans</name>
    <dbReference type="NCBI Taxonomy" id="334771"/>
    <lineage>
        <taxon>Archaea</taxon>
        <taxon>Thermoproteota</taxon>
        <taxon>Thermoprotei</taxon>
        <taxon>Desulfurococcales</taxon>
        <taxon>Desulfurococcaceae</taxon>
        <taxon>Ignisphaera</taxon>
    </lineage>
</organism>
<dbReference type="InterPro" id="IPR023548">
    <property type="entry name" value="Brix_dom_Rbsml_bgen_prot"/>
</dbReference>
<evidence type="ECO:0000256" key="1">
    <source>
        <dbReference type="ARBA" id="ARBA00022517"/>
    </source>
</evidence>
<evidence type="ECO:0000259" key="3">
    <source>
        <dbReference type="PROSITE" id="PS50833"/>
    </source>
</evidence>
<evidence type="ECO:0000313" key="4">
    <source>
        <dbReference type="EMBL" id="HGQ36648.1"/>
    </source>
</evidence>
<dbReference type="PROSITE" id="PS50833">
    <property type="entry name" value="BRIX"/>
    <property type="match status" value="1"/>
</dbReference>
<feature type="domain" description="Brix" evidence="3">
    <location>
        <begin position="3"/>
        <end position="200"/>
    </location>
</feature>
<dbReference type="Gene3D" id="3.40.50.10480">
    <property type="entry name" value="Probable brix-domain ribosomal biogenesis protein"/>
    <property type="match status" value="1"/>
</dbReference>
<comment type="function">
    <text evidence="2">Probably involved in the biogenesis of the ribosome.</text>
</comment>
<dbReference type="GO" id="GO:0006364">
    <property type="term" value="P:rRNA processing"/>
    <property type="evidence" value="ECO:0007669"/>
    <property type="project" value="InterPro"/>
</dbReference>
<name>A0A7C4JKX7_9CREN</name>
<dbReference type="GO" id="GO:0019843">
    <property type="term" value="F:rRNA binding"/>
    <property type="evidence" value="ECO:0007669"/>
    <property type="project" value="InterPro"/>
</dbReference>
<keyword evidence="1 2" id="KW-0690">Ribosome biogenesis</keyword>
<evidence type="ECO:0000256" key="2">
    <source>
        <dbReference type="HAMAP-Rule" id="MF_00699"/>
    </source>
</evidence>
<sequence length="200" mass="22890">MGNKIIVTTSRRPTPTVRRFVKHLAAVLPNAQYQRRGKLSFSMLALQAIDLDIDKLIVVRNRKGNPGYIDIYQVNHANKTLTKLCTLFICGYSIGRIQRKAQSENGLKYIVAQDTIITSIDNEEITECLLLGFNIKVLDKLYTLTLGHYDRFLILEVIKIFREVSDYEIPIYEVIFRNIKNEVVGPVVRICSAKVYTKVP</sequence>
<accession>A0A7C4JKX7</accession>
<dbReference type="InterPro" id="IPR007109">
    <property type="entry name" value="Brix"/>
</dbReference>
<comment type="caution">
    <text evidence="5">The sequence shown here is derived from an EMBL/GenBank/DDBJ whole genome shotgun (WGS) entry which is preliminary data.</text>
</comment>
<proteinExistence type="inferred from homology"/>
<dbReference type="HAMAP" id="MF_00699">
    <property type="entry name" value="BriX"/>
    <property type="match status" value="1"/>
</dbReference>